<dbReference type="EMBL" id="NRRL01000019">
    <property type="protein sequence ID" value="MBK1668233.1"/>
    <property type="molecule type" value="Genomic_DNA"/>
</dbReference>
<keyword evidence="2" id="KW-1185">Reference proteome</keyword>
<dbReference type="RefSeq" id="WP_200340471.1">
    <property type="nucleotide sequence ID" value="NZ_NRRL01000019.1"/>
</dbReference>
<organism evidence="1 2">
    <name type="scientific">Rhodovibrio sodomensis</name>
    <dbReference type="NCBI Taxonomy" id="1088"/>
    <lineage>
        <taxon>Bacteria</taxon>
        <taxon>Pseudomonadati</taxon>
        <taxon>Pseudomonadota</taxon>
        <taxon>Alphaproteobacteria</taxon>
        <taxon>Rhodospirillales</taxon>
        <taxon>Rhodovibrionaceae</taxon>
        <taxon>Rhodovibrio</taxon>
    </lineage>
</organism>
<evidence type="ECO:0000313" key="2">
    <source>
        <dbReference type="Proteomes" id="UP001296873"/>
    </source>
</evidence>
<name>A0ABS1DCN2_9PROT</name>
<reference evidence="1 2" key="1">
    <citation type="journal article" date="2020" name="Microorganisms">
        <title>Osmotic Adaptation and Compatible Solute Biosynthesis of Phototrophic Bacteria as Revealed from Genome Analyses.</title>
        <authorList>
            <person name="Imhoff J.F."/>
            <person name="Rahn T."/>
            <person name="Kunzel S."/>
            <person name="Keller A."/>
            <person name="Neulinger S.C."/>
        </authorList>
    </citation>
    <scope>NUCLEOTIDE SEQUENCE [LARGE SCALE GENOMIC DNA]</scope>
    <source>
        <strain evidence="1 2">DSM 9895</strain>
    </source>
</reference>
<comment type="caution">
    <text evidence="1">The sequence shown here is derived from an EMBL/GenBank/DDBJ whole genome shotgun (WGS) entry which is preliminary data.</text>
</comment>
<dbReference type="Proteomes" id="UP001296873">
    <property type="component" value="Unassembled WGS sequence"/>
</dbReference>
<gene>
    <name evidence="1" type="ORF">CKO28_09305</name>
</gene>
<sequence>MQAAWNCAGPEPALDELLYDPIVELLMRRDRISRQDILRAVRRARERLDSTCPQTQALAS</sequence>
<protein>
    <submittedName>
        <fullName evidence="1">Uncharacterized protein</fullName>
    </submittedName>
</protein>
<evidence type="ECO:0000313" key="1">
    <source>
        <dbReference type="EMBL" id="MBK1668233.1"/>
    </source>
</evidence>
<accession>A0ABS1DCN2</accession>
<proteinExistence type="predicted"/>